<evidence type="ECO:0000256" key="2">
    <source>
        <dbReference type="ARBA" id="ARBA00023315"/>
    </source>
</evidence>
<evidence type="ECO:0000256" key="1">
    <source>
        <dbReference type="ARBA" id="ARBA00022679"/>
    </source>
</evidence>
<evidence type="ECO:0000313" key="6">
    <source>
        <dbReference type="EMBL" id="BBF94378.1"/>
    </source>
</evidence>
<name>A0A348G495_9HYPH</name>
<evidence type="ECO:0000259" key="4">
    <source>
        <dbReference type="Pfam" id="PF07167"/>
    </source>
</evidence>
<evidence type="ECO:0000256" key="3">
    <source>
        <dbReference type="SAM" id="MobiDB-lite"/>
    </source>
</evidence>
<dbReference type="KEGG" id="blag:BLTE_30630"/>
<protein>
    <submittedName>
        <fullName evidence="6">Poly-beta-hydroxybutyrate polymerase</fullName>
    </submittedName>
</protein>
<keyword evidence="2" id="KW-0012">Acyltransferase</keyword>
<dbReference type="Pfam" id="PF12551">
    <property type="entry name" value="PHBC_N"/>
    <property type="match status" value="1"/>
</dbReference>
<dbReference type="InterPro" id="IPR029058">
    <property type="entry name" value="AB_hydrolase_fold"/>
</dbReference>
<dbReference type="PANTHER" id="PTHR36837:SF5">
    <property type="entry name" value="POLY-3-HYDROXYBUTYRATE SYNTHASE"/>
    <property type="match status" value="1"/>
</dbReference>
<dbReference type="PANTHER" id="PTHR36837">
    <property type="entry name" value="POLY(3-HYDROXYALKANOATE) POLYMERASE SUBUNIT PHAC"/>
    <property type="match status" value="1"/>
</dbReference>
<dbReference type="Pfam" id="PF07167">
    <property type="entry name" value="PhaC_N"/>
    <property type="match status" value="1"/>
</dbReference>
<organism evidence="6 7">
    <name type="scientific">Blastochloris tepida</name>
    <dbReference type="NCBI Taxonomy" id="2233851"/>
    <lineage>
        <taxon>Bacteria</taxon>
        <taxon>Pseudomonadati</taxon>
        <taxon>Pseudomonadota</taxon>
        <taxon>Alphaproteobacteria</taxon>
        <taxon>Hyphomicrobiales</taxon>
        <taxon>Blastochloridaceae</taxon>
        <taxon>Blastochloris</taxon>
    </lineage>
</organism>
<dbReference type="OrthoDB" id="7208816at2"/>
<gene>
    <name evidence="6" type="primary">phbC</name>
    <name evidence="6" type="ORF">BLTE_30630</name>
</gene>
<dbReference type="AlphaFoldDB" id="A0A348G495"/>
<dbReference type="EMBL" id="AP018907">
    <property type="protein sequence ID" value="BBF94378.1"/>
    <property type="molecule type" value="Genomic_DNA"/>
</dbReference>
<dbReference type="InterPro" id="IPR010941">
    <property type="entry name" value="PhaC_N"/>
</dbReference>
<reference evidence="6 7" key="1">
    <citation type="submission" date="2018-08" db="EMBL/GenBank/DDBJ databases">
        <title>Complete genome sequencing of Blastochloris tepida GI.</title>
        <authorList>
            <person name="Tsukatani Y."/>
            <person name="Mori H."/>
        </authorList>
    </citation>
    <scope>NUCLEOTIDE SEQUENCE [LARGE SCALE GENOMIC DNA]</scope>
    <source>
        <strain evidence="6 7">GI</strain>
    </source>
</reference>
<feature type="domain" description="Poly-beta-hydroxybutyrate polymerase N-terminal" evidence="4">
    <location>
        <begin position="105"/>
        <end position="273"/>
    </location>
</feature>
<dbReference type="SUPFAM" id="SSF53474">
    <property type="entry name" value="alpha/beta-Hydrolases"/>
    <property type="match status" value="1"/>
</dbReference>
<proteinExistence type="predicted"/>
<dbReference type="GO" id="GO:0016746">
    <property type="term" value="F:acyltransferase activity"/>
    <property type="evidence" value="ECO:0007669"/>
    <property type="project" value="UniProtKB-KW"/>
</dbReference>
<evidence type="ECO:0000259" key="5">
    <source>
        <dbReference type="Pfam" id="PF12551"/>
    </source>
</evidence>
<dbReference type="RefSeq" id="WP_126401481.1">
    <property type="nucleotide sequence ID" value="NZ_AP018907.1"/>
</dbReference>
<sequence length="595" mass="66132">MQTAVSDHRHTPPAPEGGRAASILPAESDWDRYFHAGLAALTGGFSPIPLQTALYNWAAHLATSPARQAELSLLMVQEWTRFAGLAMQTSMADGTSEPAARALPQDRRFRHESWRIAPFSFYAEAFLGIERWWREATTGGHGIAAADRALLEFVARQVLDTVAPSNFPATNPEILERIMSTGGRCLIEGALNATEDWVRRASGQRPRSTDAFVVGETVATAEGSVVLKTPLCEVIQYRPRTGTVRPEPVLMIPAWIMKYYILDLSPANSLVNHLLEAGFTVFMISWKNPTPEDRDVGFDDYRRLGLLPALQAALAITGARRAHGVGYCLGGTLLAITAAAMARDGDDRLASVSFLAAQTDFEEAGELKLFVNESQVSLLEDMMWRQGVLAAPQMQGTFNLLRSNDLIWSKIVKQYWMGDPEPSFDIMAWATDATRMPYRMHSEYLRSMYLNNDLARGHFLVDGRPVVVQDIRAPVFALGTEWDHVAPWRSVYKFNLLADSEVTFALTNGGHNQGVVSPPGRHDRHFRIATRQEQDRYIDPEAWVRQVPPQTGSWWPSWFEWLKRRSGPPAAPPPMGRPDLGLAEIAPAPGTYVRG</sequence>
<accession>A0A348G495</accession>
<dbReference type="GO" id="GO:0042619">
    <property type="term" value="P:poly-hydroxybutyrate biosynthetic process"/>
    <property type="evidence" value="ECO:0007669"/>
    <property type="project" value="InterPro"/>
</dbReference>
<evidence type="ECO:0000313" key="7">
    <source>
        <dbReference type="Proteomes" id="UP000266934"/>
    </source>
</evidence>
<dbReference type="InterPro" id="IPR022211">
    <property type="entry name" value="PHBC_N"/>
</dbReference>
<keyword evidence="7" id="KW-1185">Reference proteome</keyword>
<dbReference type="Gene3D" id="3.40.50.1820">
    <property type="entry name" value="alpha/beta hydrolase"/>
    <property type="match status" value="1"/>
</dbReference>
<feature type="domain" description="Poly-beta-hydroxybutyrate polymerase N-terminal" evidence="5">
    <location>
        <begin position="30"/>
        <end position="67"/>
    </location>
</feature>
<dbReference type="InterPro" id="IPR051321">
    <property type="entry name" value="PHA/PHB_synthase"/>
</dbReference>
<dbReference type="Proteomes" id="UP000266934">
    <property type="component" value="Chromosome"/>
</dbReference>
<keyword evidence="1" id="KW-0808">Transferase</keyword>
<feature type="region of interest" description="Disordered" evidence="3">
    <location>
        <begin position="1"/>
        <end position="21"/>
    </location>
</feature>
<feature type="compositionally biased region" description="Basic and acidic residues" evidence="3">
    <location>
        <begin position="1"/>
        <end position="10"/>
    </location>
</feature>